<reference evidence="1" key="1">
    <citation type="submission" date="2022-06" db="EMBL/GenBank/DDBJ databases">
        <title>Phylogenomic reconstructions and comparative analyses of Kickxellomycotina fungi.</title>
        <authorList>
            <person name="Reynolds N.K."/>
            <person name="Stajich J.E."/>
            <person name="Barry K."/>
            <person name="Grigoriev I.V."/>
            <person name="Crous P."/>
            <person name="Smith M.E."/>
        </authorList>
    </citation>
    <scope>NUCLEOTIDE SEQUENCE</scope>
    <source>
        <strain evidence="1">RSA 2271</strain>
    </source>
</reference>
<organism evidence="1 2">
    <name type="scientific">Spiromyces aspiralis</name>
    <dbReference type="NCBI Taxonomy" id="68401"/>
    <lineage>
        <taxon>Eukaryota</taxon>
        <taxon>Fungi</taxon>
        <taxon>Fungi incertae sedis</taxon>
        <taxon>Zoopagomycota</taxon>
        <taxon>Kickxellomycotina</taxon>
        <taxon>Kickxellomycetes</taxon>
        <taxon>Kickxellales</taxon>
        <taxon>Kickxellaceae</taxon>
        <taxon>Spiromyces</taxon>
    </lineage>
</organism>
<dbReference type="Proteomes" id="UP001145114">
    <property type="component" value="Unassembled WGS sequence"/>
</dbReference>
<protein>
    <submittedName>
        <fullName evidence="1">Uncharacterized protein</fullName>
    </submittedName>
</protein>
<sequence>MLVKPTYVQEVVDERWELSCTAEIVTDTLSGDVALVSCADATTMPALGSGDGKDRSSSRPSTDSSSGGSNIFGDILREKVKQRDNALTSICDLVGEASPHYTLGGSRPDSVVIMSEGSFSTSFKPLNGMTVIWEDESTTFIVPESQLAFIRFSICNSSGDTVATTTLSIEALKQGYRYIYLEFNRSGSNGKRSTEVPNVHVVSLFTHIEIMELHSTNHRCTCGKHIHHSRCHSRRASSVSSTSLSLTTTATKKT</sequence>
<proteinExistence type="predicted"/>
<evidence type="ECO:0000313" key="2">
    <source>
        <dbReference type="Proteomes" id="UP001145114"/>
    </source>
</evidence>
<evidence type="ECO:0000313" key="1">
    <source>
        <dbReference type="EMBL" id="KAJ1674710.1"/>
    </source>
</evidence>
<comment type="caution">
    <text evidence="1">The sequence shown here is derived from an EMBL/GenBank/DDBJ whole genome shotgun (WGS) entry which is preliminary data.</text>
</comment>
<gene>
    <name evidence="1" type="ORF">EV182_002728</name>
</gene>
<dbReference type="EMBL" id="JAMZIH010005744">
    <property type="protein sequence ID" value="KAJ1674710.1"/>
    <property type="molecule type" value="Genomic_DNA"/>
</dbReference>
<accession>A0ACC1HH69</accession>
<name>A0ACC1HH69_9FUNG</name>
<keyword evidence="2" id="KW-1185">Reference proteome</keyword>